<dbReference type="RefSeq" id="WP_028599203.1">
    <property type="nucleotide sequence ID" value="NZ_BIMM01000039.1"/>
</dbReference>
<dbReference type="Proteomes" id="UP000234789">
    <property type="component" value="Unassembled WGS sequence"/>
</dbReference>
<feature type="domain" description="Copper amine oxidase-like N-terminal" evidence="3">
    <location>
        <begin position="427"/>
        <end position="516"/>
    </location>
</feature>
<keyword evidence="2" id="KW-0732">Signal</keyword>
<accession>A0A2N5NA30</accession>
<dbReference type="OrthoDB" id="2005648at2"/>
<organism evidence="4 5">
    <name type="scientific">Paenibacillus pasadenensis</name>
    <dbReference type="NCBI Taxonomy" id="217090"/>
    <lineage>
        <taxon>Bacteria</taxon>
        <taxon>Bacillati</taxon>
        <taxon>Bacillota</taxon>
        <taxon>Bacilli</taxon>
        <taxon>Bacillales</taxon>
        <taxon>Paenibacillaceae</taxon>
        <taxon>Paenibacillus</taxon>
    </lineage>
</organism>
<evidence type="ECO:0000256" key="1">
    <source>
        <dbReference type="SAM" id="MobiDB-lite"/>
    </source>
</evidence>
<sequence>MNKLSAFALSLSALALLLPASGAMAHGTVERISESTSAEARLFVADGQNGDLVTIDLPSGKTVSRLSTPASIMSLSLAPDARHLFVTRGRDTDKDYVTVVNTGFDPATGAARPPIVSRTFEGYSPDSSHPVAGLPTIANESKAELLLLSGDLDSLDGVSVRKLALAGNAHYHYAEAGGLLYVGHLQQGFVQVLDLESGQEKTRIPGCPVLHGIAEDEPSGRLLFGCQNGTLVVGTQGAETAKAVARIDYPEKQRVAAFLEGKDRVFWGYTEGTLPLLYKLDASRQPYAYETVAIEPSIRQAVSSDQAYLLSLRRSGMLEIRDSASGSLLRATAIGKGWSADFHEHVDKAVLPDIATSARYAYVSLPGEGRIAQVELASGKLVRYLEVGGEPTRLELLEKKGGDDAPSASEPSASPAAAEPALKRGDKSVPLAAAPLMQDDHAWLPLRSTAAAFGLRVQWQAGAGIAVSGEGLSVQLTIGGRTAKAGGKAAELHAPIRLVGGSAYIQEHDLESLLGIQLLGAGGHAHGEGHEHGEEHDHAH</sequence>
<proteinExistence type="predicted"/>
<dbReference type="Gene3D" id="2.130.10.10">
    <property type="entry name" value="YVTN repeat-like/Quinoprotein amine dehydrogenase"/>
    <property type="match status" value="1"/>
</dbReference>
<dbReference type="InterPro" id="IPR012854">
    <property type="entry name" value="Cu_amine_oxidase-like_N"/>
</dbReference>
<comment type="caution">
    <text evidence="4">The sequence shown here is derived from an EMBL/GenBank/DDBJ whole genome shotgun (WGS) entry which is preliminary data.</text>
</comment>
<dbReference type="InterPro" id="IPR015943">
    <property type="entry name" value="WD40/YVTN_repeat-like_dom_sf"/>
</dbReference>
<gene>
    <name evidence="4" type="ORF">B8V81_1364</name>
</gene>
<evidence type="ECO:0000256" key="2">
    <source>
        <dbReference type="SAM" id="SignalP"/>
    </source>
</evidence>
<evidence type="ECO:0000259" key="3">
    <source>
        <dbReference type="Pfam" id="PF07833"/>
    </source>
</evidence>
<keyword evidence="5" id="KW-1185">Reference proteome</keyword>
<evidence type="ECO:0000313" key="4">
    <source>
        <dbReference type="EMBL" id="PLT47140.1"/>
    </source>
</evidence>
<dbReference type="AlphaFoldDB" id="A0A2N5NA30"/>
<reference evidence="4 5" key="1">
    <citation type="submission" date="2017-05" db="EMBL/GenBank/DDBJ databases">
        <title>Functional genome analysis of Paenibacillus pasadenensis strain R16: insights on endophytic life style and antifungal activity.</title>
        <authorList>
            <person name="Passera A."/>
            <person name="Marcolungo L."/>
            <person name="Casati P."/>
            <person name="Brasca M."/>
            <person name="Quaglino F."/>
            <person name="Delledonne M."/>
        </authorList>
    </citation>
    <scope>NUCLEOTIDE SEQUENCE [LARGE SCALE GENOMIC DNA]</scope>
    <source>
        <strain evidence="4 5">R16</strain>
    </source>
</reference>
<evidence type="ECO:0000313" key="5">
    <source>
        <dbReference type="Proteomes" id="UP000234789"/>
    </source>
</evidence>
<protein>
    <recommendedName>
        <fullName evidence="3">Copper amine oxidase-like N-terminal domain-containing protein</fullName>
    </recommendedName>
</protein>
<dbReference type="InterPro" id="IPR011044">
    <property type="entry name" value="Quino_amine_DH_bsu"/>
</dbReference>
<dbReference type="SUPFAM" id="SSF50969">
    <property type="entry name" value="YVTN repeat-like/Quinoprotein amine dehydrogenase"/>
    <property type="match status" value="1"/>
</dbReference>
<feature type="compositionally biased region" description="Low complexity" evidence="1">
    <location>
        <begin position="405"/>
        <end position="420"/>
    </location>
</feature>
<name>A0A2N5NA30_9BACL</name>
<feature type="signal peptide" evidence="2">
    <location>
        <begin position="1"/>
        <end position="25"/>
    </location>
</feature>
<feature type="region of interest" description="Disordered" evidence="1">
    <location>
        <begin position="400"/>
        <end position="424"/>
    </location>
</feature>
<dbReference type="Pfam" id="PF07833">
    <property type="entry name" value="Cu_amine_oxidN1"/>
    <property type="match status" value="1"/>
</dbReference>
<dbReference type="EMBL" id="NFEZ01000003">
    <property type="protein sequence ID" value="PLT47140.1"/>
    <property type="molecule type" value="Genomic_DNA"/>
</dbReference>
<feature type="chain" id="PRO_5014866015" description="Copper amine oxidase-like N-terminal domain-containing protein" evidence="2">
    <location>
        <begin position="26"/>
        <end position="540"/>
    </location>
</feature>